<evidence type="ECO:0000256" key="4">
    <source>
        <dbReference type="ARBA" id="ARBA00022801"/>
    </source>
</evidence>
<feature type="domain" description="Glycoside hydrolase family 20 catalytic" evidence="9">
    <location>
        <begin position="641"/>
        <end position="781"/>
    </location>
</feature>
<dbReference type="RefSeq" id="WP_283435046.1">
    <property type="nucleotide sequence ID" value="NZ_FXUG01000019.1"/>
</dbReference>
<proteinExistence type="inferred from homology"/>
<keyword evidence="13" id="KW-1185">Reference proteome</keyword>
<dbReference type="InterPro" id="IPR015883">
    <property type="entry name" value="Glyco_hydro_20_cat"/>
</dbReference>
<dbReference type="InterPro" id="IPR017850">
    <property type="entry name" value="Alkaline_phosphatase_core_sf"/>
</dbReference>
<dbReference type="Pfam" id="PF00884">
    <property type="entry name" value="Sulfatase"/>
    <property type="match status" value="1"/>
</dbReference>
<evidence type="ECO:0000256" key="8">
    <source>
        <dbReference type="SAM" id="SignalP"/>
    </source>
</evidence>
<dbReference type="InterPro" id="IPR029018">
    <property type="entry name" value="Hex-like_dom2"/>
</dbReference>
<sequence length="1240" mass="137769">MNRLAFTVKSILLGLTLLSLAVPVLRAEDASQVRSSDAKPNIILVMADDQGWGDVGYNGHPFVKTPEIDAMANDGFVFDRFYAAAPVCSPTRASVMTGRNPIRCKVTNHGRYMRPQEQTIAESLKAAGYVTGIFGKVHLGSGQPDSPCNPTGMGFDEWCIGLNYFDNDPYLSRNGKVEHREGKGSVLAMDDAIEFVSKHGVSNEGVSKKDASDQPFFMTVWFPSPHDPHQEVPDGPPLYTGKEHAGYYREITLLDQQLGRLRKHLRHLGIQDNTILWYCSDNGGLNRETSGGRERKGSVYEGGLRVPGIIEWPAADLHGRTGVPVWTCDIYPTLLSMAGVDSPLDVDGTQNLDGIDVSNIIAGKSSSRDQPMGFWHQFQPGQATHSDRILKAIMEKQQAGAPLPHNEHRMRKDVDEFPQFVQTKTTGHAAWNDWPWKLHRINGKKFELYNLVDDPMEQNDLSGDPVQHDRLVRMQTALVGWMRSVVRSINGVDYQDASKPVIVPTPVSLKFDPSTESCVIDESSRILVRPTEKQASLLPSHGKVLASELEILTGLRVPVVVGADKAEPNDIVLSCLSGDNEDQGNDADSERYTLAVGSDGILISADSFVGVTHGTSSLLQLIDADTLAVPSVSIEDHPAAPYRALMVDVARTPHSIGVIKDAVRLCRLYKVRYLQLHLTDDQHFTFPFSPVTDNLQRNHCYTLGELKNLVTYADARGVTIIPELDLPGHSSRLRASGYLSPGENDADVASPENYEKIGKIIDAMIDVFESSPYFHIGGDESGAGRKLVPFLAEVNKRVRARGRRLLVWEGFHGAPTDLIPATGDDRVIVMAWESSYNAPWDLLNNGYQIINASWKPTYLTGGYGGLIHAGSTGGKRFPLEDIYRWNKDTFMHWEPGRPVFEDRGPSDPNRDDGEWNAGWIGKDDQILGGQMLYWEQYECSVLHFLSPRLPILAERLWNPSAGLSFAEFQERIATVHERVLPVLQPIEILPVADDPSHPVVGLYQPYAGDEIKVTLRNRTKVNGVIRYSTGGWSGQLNSPNFQPVPKPDQIYDGPLTARGPFSVRAELVRDDSVPVDGHSWQFYNNWPNRVEVTEFDIGRRSLRKVPDLAALPESKRLRQYQMPYVRGLMQNVAVRGQMTRADLVAPASGTHTLELRTQSGHATLYFDQNQNGRFEDDEILVKDSPNDESGQKAEVTLTQGERYQIRIDHSTGMPRPVLSLSITVLGGKRTEISQFLQLPR</sequence>
<evidence type="ECO:0000256" key="1">
    <source>
        <dbReference type="ARBA" id="ARBA00006285"/>
    </source>
</evidence>
<dbReference type="Gene3D" id="3.30.379.10">
    <property type="entry name" value="Chitobiase/beta-hexosaminidase domain 2-like"/>
    <property type="match status" value="1"/>
</dbReference>
<keyword evidence="5" id="KW-0106">Calcium</keyword>
<evidence type="ECO:0000259" key="11">
    <source>
        <dbReference type="Pfam" id="PF02838"/>
    </source>
</evidence>
<keyword evidence="3" id="KW-0479">Metal-binding</keyword>
<dbReference type="InterPro" id="IPR017853">
    <property type="entry name" value="GH"/>
</dbReference>
<dbReference type="Gene3D" id="3.40.720.10">
    <property type="entry name" value="Alkaline Phosphatase, subunit A"/>
    <property type="match status" value="2"/>
</dbReference>
<dbReference type="PRINTS" id="PR00738">
    <property type="entry name" value="GLHYDRLASE20"/>
</dbReference>
<dbReference type="Proteomes" id="UP001158067">
    <property type="component" value="Unassembled WGS sequence"/>
</dbReference>
<dbReference type="InterPro" id="IPR015882">
    <property type="entry name" value="HEX_bac_N"/>
</dbReference>
<keyword evidence="8" id="KW-0732">Signal</keyword>
<evidence type="ECO:0000259" key="10">
    <source>
        <dbReference type="Pfam" id="PF00884"/>
    </source>
</evidence>
<dbReference type="InterPro" id="IPR025705">
    <property type="entry name" value="Beta_hexosaminidase_sua/sub"/>
</dbReference>
<dbReference type="SUPFAM" id="SSF53649">
    <property type="entry name" value="Alkaline phosphatase-like"/>
    <property type="match status" value="1"/>
</dbReference>
<feature type="chain" id="PRO_5047507692" evidence="8">
    <location>
        <begin position="28"/>
        <end position="1240"/>
    </location>
</feature>
<dbReference type="PANTHER" id="PTHR42693">
    <property type="entry name" value="ARYLSULFATASE FAMILY MEMBER"/>
    <property type="match status" value="1"/>
</dbReference>
<feature type="compositionally biased region" description="Basic and acidic residues" evidence="7">
    <location>
        <begin position="896"/>
        <end position="913"/>
    </location>
</feature>
<keyword evidence="6" id="KW-0326">Glycosidase</keyword>
<dbReference type="Pfam" id="PF02838">
    <property type="entry name" value="Glyco_hydro_20b"/>
    <property type="match status" value="1"/>
</dbReference>
<comment type="similarity">
    <text evidence="2">Belongs to the sulfatase family.</text>
</comment>
<dbReference type="SUPFAM" id="SSF51445">
    <property type="entry name" value="(Trans)glycosidases"/>
    <property type="match status" value="1"/>
</dbReference>
<dbReference type="SUPFAM" id="SSF55545">
    <property type="entry name" value="beta-N-acetylhexosaminidase-like domain"/>
    <property type="match status" value="1"/>
</dbReference>
<evidence type="ECO:0000256" key="6">
    <source>
        <dbReference type="ARBA" id="ARBA00023295"/>
    </source>
</evidence>
<keyword evidence="4" id="KW-0378">Hydrolase</keyword>
<evidence type="ECO:0000256" key="7">
    <source>
        <dbReference type="SAM" id="MobiDB-lite"/>
    </source>
</evidence>
<evidence type="ECO:0000256" key="2">
    <source>
        <dbReference type="ARBA" id="ARBA00008779"/>
    </source>
</evidence>
<protein>
    <submittedName>
        <fullName evidence="12">Arylsulfatase A</fullName>
    </submittedName>
</protein>
<accession>A0ABY1QN68</accession>
<reference evidence="12 13" key="1">
    <citation type="submission" date="2017-05" db="EMBL/GenBank/DDBJ databases">
        <authorList>
            <person name="Varghese N."/>
            <person name="Submissions S."/>
        </authorList>
    </citation>
    <scope>NUCLEOTIDE SEQUENCE [LARGE SCALE GENOMIC DNA]</scope>
    <source>
        <strain evidence="12 13">DSM 25457</strain>
    </source>
</reference>
<dbReference type="PROSITE" id="PS00523">
    <property type="entry name" value="SULFATASE_1"/>
    <property type="match status" value="1"/>
</dbReference>
<dbReference type="InterPro" id="IPR000917">
    <property type="entry name" value="Sulfatase_N"/>
</dbReference>
<name>A0ABY1QN68_9BACT</name>
<feature type="domain" description="Sulfatase N-terminal" evidence="10">
    <location>
        <begin position="40"/>
        <end position="340"/>
    </location>
</feature>
<dbReference type="Pfam" id="PF00728">
    <property type="entry name" value="Glyco_hydro_20"/>
    <property type="match status" value="2"/>
</dbReference>
<feature type="region of interest" description="Disordered" evidence="7">
    <location>
        <begin position="896"/>
        <end position="915"/>
    </location>
</feature>
<dbReference type="InterPro" id="IPR024607">
    <property type="entry name" value="Sulfatase_CS"/>
</dbReference>
<organism evidence="12 13">
    <name type="scientific">Neorhodopirellula lusitana</name>
    <dbReference type="NCBI Taxonomy" id="445327"/>
    <lineage>
        <taxon>Bacteria</taxon>
        <taxon>Pseudomonadati</taxon>
        <taxon>Planctomycetota</taxon>
        <taxon>Planctomycetia</taxon>
        <taxon>Pirellulales</taxon>
        <taxon>Pirellulaceae</taxon>
        <taxon>Neorhodopirellula</taxon>
    </lineage>
</organism>
<evidence type="ECO:0000256" key="3">
    <source>
        <dbReference type="ARBA" id="ARBA00022723"/>
    </source>
</evidence>
<comment type="caution">
    <text evidence="12">The sequence shown here is derived from an EMBL/GenBank/DDBJ whole genome shotgun (WGS) entry which is preliminary data.</text>
</comment>
<gene>
    <name evidence="12" type="ORF">SAMN06265222_11931</name>
</gene>
<dbReference type="EMBL" id="FXUG01000019">
    <property type="protein sequence ID" value="SMP75418.1"/>
    <property type="molecule type" value="Genomic_DNA"/>
</dbReference>
<dbReference type="PANTHER" id="PTHR42693:SF53">
    <property type="entry name" value="ENDO-4-O-SULFATASE"/>
    <property type="match status" value="1"/>
</dbReference>
<evidence type="ECO:0000313" key="12">
    <source>
        <dbReference type="EMBL" id="SMP75418.1"/>
    </source>
</evidence>
<feature type="signal peptide" evidence="8">
    <location>
        <begin position="1"/>
        <end position="27"/>
    </location>
</feature>
<dbReference type="Gene3D" id="3.20.20.80">
    <property type="entry name" value="Glycosidases"/>
    <property type="match status" value="1"/>
</dbReference>
<evidence type="ECO:0000313" key="13">
    <source>
        <dbReference type="Proteomes" id="UP001158067"/>
    </source>
</evidence>
<evidence type="ECO:0000256" key="5">
    <source>
        <dbReference type="ARBA" id="ARBA00022837"/>
    </source>
</evidence>
<feature type="domain" description="Glycoside hydrolase family 20 catalytic" evidence="9">
    <location>
        <begin position="789"/>
        <end position="959"/>
    </location>
</feature>
<evidence type="ECO:0000259" key="9">
    <source>
        <dbReference type="Pfam" id="PF00728"/>
    </source>
</evidence>
<dbReference type="InterPro" id="IPR050738">
    <property type="entry name" value="Sulfatase"/>
</dbReference>
<comment type="similarity">
    <text evidence="1">Belongs to the glycosyl hydrolase 20 family.</text>
</comment>
<feature type="domain" description="Beta-hexosaminidase bacterial type N-terminal" evidence="11">
    <location>
        <begin position="500"/>
        <end position="637"/>
    </location>
</feature>